<evidence type="ECO:0000256" key="3">
    <source>
        <dbReference type="ARBA" id="ARBA00022679"/>
    </source>
</evidence>
<dbReference type="OrthoDB" id="1912at2157"/>
<dbReference type="GO" id="GO:0046444">
    <property type="term" value="P:FMN metabolic process"/>
    <property type="evidence" value="ECO:0007669"/>
    <property type="project" value="UniProtKB-UniRule"/>
</dbReference>
<evidence type="ECO:0000313" key="11">
    <source>
        <dbReference type="EMBL" id="PWR73423.1"/>
    </source>
</evidence>
<dbReference type="InterPro" id="IPR014729">
    <property type="entry name" value="Rossmann-like_a/b/a_fold"/>
</dbReference>
<keyword evidence="6 8" id="KW-0274">FAD</keyword>
<protein>
    <recommendedName>
        <fullName evidence="8">FAD synthase</fullName>
        <ecNumber evidence="8">2.7.7.2</ecNumber>
    </recommendedName>
    <alternativeName>
        <fullName evidence="8">FMN adenylyltransferase</fullName>
    </alternativeName>
    <alternativeName>
        <fullName evidence="8">Flavin adenine dinucleotide synthase</fullName>
    </alternativeName>
</protein>
<dbReference type="UniPathway" id="UPA00277">
    <property type="reaction ID" value="UER00407"/>
</dbReference>
<dbReference type="GeneID" id="97608877"/>
<dbReference type="InterPro" id="IPR024902">
    <property type="entry name" value="FAD_synth_RibL"/>
</dbReference>
<dbReference type="HAMAP" id="MF_02115">
    <property type="entry name" value="FAD_synth_arch"/>
    <property type="match status" value="1"/>
</dbReference>
<dbReference type="GO" id="GO:0006747">
    <property type="term" value="P:FAD biosynthetic process"/>
    <property type="evidence" value="ECO:0007669"/>
    <property type="project" value="UniProtKB-UniRule"/>
</dbReference>
<dbReference type="SUPFAM" id="SSF52374">
    <property type="entry name" value="Nucleotidylyl transferase"/>
    <property type="match status" value="1"/>
</dbReference>
<name>A0A2V2NDQ0_9EURY</name>
<keyword evidence="5 8" id="KW-0547">Nucleotide-binding</keyword>
<keyword evidence="2 8" id="KW-0288">FMN</keyword>
<evidence type="ECO:0000256" key="9">
    <source>
        <dbReference type="SAM" id="MobiDB-lite"/>
    </source>
</evidence>
<keyword evidence="12" id="KW-1185">Reference proteome</keyword>
<comment type="caution">
    <text evidence="11">The sequence shown here is derived from an EMBL/GenBank/DDBJ whole genome shotgun (WGS) entry which is preliminary data.</text>
</comment>
<dbReference type="GO" id="GO:0003919">
    <property type="term" value="F:FMN adenylyltransferase activity"/>
    <property type="evidence" value="ECO:0007669"/>
    <property type="project" value="UniProtKB-UniRule"/>
</dbReference>
<dbReference type="EC" id="2.7.7.2" evidence="8"/>
<comment type="function">
    <text evidence="8">Catalyzes the transfer of the AMP portion of ATP to flavin mononucleotide (FMN) to produce flavin adenine dinucleotide (FAD) coenzyme.</text>
</comment>
<dbReference type="NCBIfam" id="TIGR00125">
    <property type="entry name" value="cyt_tran_rel"/>
    <property type="match status" value="1"/>
</dbReference>
<keyword evidence="7 8" id="KW-0067">ATP-binding</keyword>
<feature type="compositionally biased region" description="Basic and acidic residues" evidence="9">
    <location>
        <begin position="144"/>
        <end position="157"/>
    </location>
</feature>
<dbReference type="InterPro" id="IPR004821">
    <property type="entry name" value="Cyt_trans-like"/>
</dbReference>
<keyword evidence="3 8" id="KW-0808">Transferase</keyword>
<evidence type="ECO:0000313" key="12">
    <source>
        <dbReference type="Proteomes" id="UP000245934"/>
    </source>
</evidence>
<feature type="domain" description="Cytidyltransferase-like" evidence="10">
    <location>
        <begin position="6"/>
        <end position="132"/>
    </location>
</feature>
<keyword evidence="4 8" id="KW-0548">Nucleotidyltransferase</keyword>
<evidence type="ECO:0000256" key="5">
    <source>
        <dbReference type="ARBA" id="ARBA00022741"/>
    </source>
</evidence>
<dbReference type="RefSeq" id="WP_109940834.1">
    <property type="nucleotide sequence ID" value="NZ_CP176366.1"/>
</dbReference>
<dbReference type="PANTHER" id="PTHR43793:SF1">
    <property type="entry name" value="FAD SYNTHASE"/>
    <property type="match status" value="1"/>
</dbReference>
<evidence type="ECO:0000256" key="2">
    <source>
        <dbReference type="ARBA" id="ARBA00022643"/>
    </source>
</evidence>
<evidence type="ECO:0000256" key="7">
    <source>
        <dbReference type="ARBA" id="ARBA00022840"/>
    </source>
</evidence>
<feature type="region of interest" description="Disordered" evidence="9">
    <location>
        <begin position="138"/>
        <end position="157"/>
    </location>
</feature>
<feature type="binding site" evidence="8">
    <location>
        <begin position="14"/>
        <end position="17"/>
    </location>
    <ligand>
        <name>ATP</name>
        <dbReference type="ChEBI" id="CHEBI:30616"/>
    </ligand>
</feature>
<keyword evidence="1 8" id="KW-0285">Flavoprotein</keyword>
<feature type="binding site" evidence="8">
    <location>
        <begin position="9"/>
        <end position="10"/>
    </location>
    <ligand>
        <name>ATP</name>
        <dbReference type="ChEBI" id="CHEBI:30616"/>
    </ligand>
</feature>
<dbReference type="EMBL" id="QGMZ01000018">
    <property type="protein sequence ID" value="PWR73423.1"/>
    <property type="molecule type" value="Genomic_DNA"/>
</dbReference>
<accession>A0A2V2NDQ0</accession>
<dbReference type="Proteomes" id="UP000245934">
    <property type="component" value="Unassembled WGS sequence"/>
</dbReference>
<dbReference type="InterPro" id="IPR050385">
    <property type="entry name" value="Archaeal_FAD_synthase"/>
</dbReference>
<dbReference type="Gene3D" id="3.40.50.620">
    <property type="entry name" value="HUPs"/>
    <property type="match status" value="1"/>
</dbReference>
<dbReference type="AlphaFoldDB" id="A0A2V2NDQ0"/>
<feature type="binding site" evidence="8">
    <location>
        <position position="119"/>
    </location>
    <ligand>
        <name>ATP</name>
        <dbReference type="ChEBI" id="CHEBI:30616"/>
    </ligand>
</feature>
<dbReference type="GO" id="GO:0005524">
    <property type="term" value="F:ATP binding"/>
    <property type="evidence" value="ECO:0007669"/>
    <property type="project" value="UniProtKB-UniRule"/>
</dbReference>
<sequence length="157" mass="17886">MIRVVATGTFDILHPGHLWYLEQSAALGDELFVIVARDVNIRHKPKPVIPEQQRRAMVGALHPVSRAVLGDSSDMYRPIREIKPDIITLGCNQHFDVSRLRKTLQDQGIAAQVVRISEYTDSAFTSSRDIVREIIRRANQPDMQKPDNSWHNEGDHQ</sequence>
<comment type="similarity">
    <text evidence="8">Belongs to the archaeal FAD synthase family.</text>
</comment>
<comment type="subunit">
    <text evidence="8">Homodimer.</text>
</comment>
<comment type="pathway">
    <text evidence="8">Cofactor biosynthesis; FAD biosynthesis; FAD from FMN: step 1/1.</text>
</comment>
<feature type="binding site" evidence="8">
    <location>
        <position position="92"/>
    </location>
    <ligand>
        <name>ATP</name>
        <dbReference type="ChEBI" id="CHEBI:30616"/>
    </ligand>
</feature>
<evidence type="ECO:0000256" key="8">
    <source>
        <dbReference type="HAMAP-Rule" id="MF_02115"/>
    </source>
</evidence>
<reference evidence="11 12" key="1">
    <citation type="submission" date="2018-05" db="EMBL/GenBank/DDBJ databases">
        <title>Draft genome of Methanospirillum stamsii Pt1.</title>
        <authorList>
            <person name="Dueholm M.S."/>
            <person name="Nielsen P.H."/>
            <person name="Bakmann L.F."/>
            <person name="Otzen D.E."/>
        </authorList>
    </citation>
    <scope>NUCLEOTIDE SEQUENCE [LARGE SCALE GENOMIC DNA]</scope>
    <source>
        <strain evidence="11 12">Pt1</strain>
    </source>
</reference>
<evidence type="ECO:0000256" key="1">
    <source>
        <dbReference type="ARBA" id="ARBA00022630"/>
    </source>
</evidence>
<comment type="catalytic activity">
    <reaction evidence="8">
        <text>FMN + ATP + H(+) = FAD + diphosphate</text>
        <dbReference type="Rhea" id="RHEA:17237"/>
        <dbReference type="ChEBI" id="CHEBI:15378"/>
        <dbReference type="ChEBI" id="CHEBI:30616"/>
        <dbReference type="ChEBI" id="CHEBI:33019"/>
        <dbReference type="ChEBI" id="CHEBI:57692"/>
        <dbReference type="ChEBI" id="CHEBI:58210"/>
        <dbReference type="EC" id="2.7.7.2"/>
    </reaction>
</comment>
<organism evidence="11 12">
    <name type="scientific">Methanospirillum stamsii</name>
    <dbReference type="NCBI Taxonomy" id="1277351"/>
    <lineage>
        <taxon>Archaea</taxon>
        <taxon>Methanobacteriati</taxon>
        <taxon>Methanobacteriota</taxon>
        <taxon>Stenosarchaea group</taxon>
        <taxon>Methanomicrobia</taxon>
        <taxon>Methanomicrobiales</taxon>
        <taxon>Methanospirillaceae</taxon>
        <taxon>Methanospirillum</taxon>
    </lineage>
</organism>
<proteinExistence type="inferred from homology"/>
<evidence type="ECO:0000256" key="4">
    <source>
        <dbReference type="ARBA" id="ARBA00022695"/>
    </source>
</evidence>
<dbReference type="PANTHER" id="PTHR43793">
    <property type="entry name" value="FAD SYNTHASE"/>
    <property type="match status" value="1"/>
</dbReference>
<evidence type="ECO:0000259" key="10">
    <source>
        <dbReference type="Pfam" id="PF01467"/>
    </source>
</evidence>
<comment type="cofactor">
    <cofactor evidence="8">
        <name>a divalent metal cation</name>
        <dbReference type="ChEBI" id="CHEBI:60240"/>
    </cofactor>
</comment>
<gene>
    <name evidence="8" type="primary">ribL</name>
    <name evidence="11" type="ORF">DLD82_09220</name>
</gene>
<dbReference type="Pfam" id="PF01467">
    <property type="entry name" value="CTP_transf_like"/>
    <property type="match status" value="1"/>
</dbReference>
<evidence type="ECO:0000256" key="6">
    <source>
        <dbReference type="ARBA" id="ARBA00022827"/>
    </source>
</evidence>